<gene>
    <name evidence="1" type="ORF">KAJ83_04240</name>
</gene>
<reference evidence="1" key="1">
    <citation type="submission" date="2021-04" db="EMBL/GenBank/DDBJ databases">
        <authorList>
            <person name="Zhang D.-C."/>
        </authorList>
    </citation>
    <scope>NUCLEOTIDE SEQUENCE</scope>
    <source>
        <strain evidence="1">CGMCC 1.15697</strain>
    </source>
</reference>
<comment type="caution">
    <text evidence="1">The sequence shown here is derived from an EMBL/GenBank/DDBJ whole genome shotgun (WGS) entry which is preliminary data.</text>
</comment>
<evidence type="ECO:0000313" key="2">
    <source>
        <dbReference type="Proteomes" id="UP000672602"/>
    </source>
</evidence>
<keyword evidence="2" id="KW-1185">Reference proteome</keyword>
<accession>A0A8J7SLF9</accession>
<organism evidence="1 2">
    <name type="scientific">Marivibrio halodurans</name>
    <dbReference type="NCBI Taxonomy" id="2039722"/>
    <lineage>
        <taxon>Bacteria</taxon>
        <taxon>Pseudomonadati</taxon>
        <taxon>Pseudomonadota</taxon>
        <taxon>Alphaproteobacteria</taxon>
        <taxon>Rhodospirillales</taxon>
        <taxon>Rhodospirillaceae</taxon>
        <taxon>Marivibrio</taxon>
    </lineage>
</organism>
<proteinExistence type="predicted"/>
<sequence>MTVRMQDLSLETLVGRNPAFGDAIRFLDGGGDAGLQQGQFEGLLDRLQIFAPSRDGAPYLHCGRESTTGELYGRDFVNGLVGQPGLAHEAFERAVRTAYQSVHLTGRPVGQRVSAILDVHGRSRLVSYYRLVFPITLGSNRVTGCLTRFC</sequence>
<dbReference type="Proteomes" id="UP000672602">
    <property type="component" value="Unassembled WGS sequence"/>
</dbReference>
<dbReference type="AlphaFoldDB" id="A0A8J7SLF9"/>
<dbReference type="RefSeq" id="WP_210680744.1">
    <property type="nucleotide sequence ID" value="NZ_JAGMWN010000001.1"/>
</dbReference>
<evidence type="ECO:0000313" key="1">
    <source>
        <dbReference type="EMBL" id="MBP5856206.1"/>
    </source>
</evidence>
<dbReference type="EMBL" id="JAGMWN010000001">
    <property type="protein sequence ID" value="MBP5856206.1"/>
    <property type="molecule type" value="Genomic_DNA"/>
</dbReference>
<name>A0A8J7SLF9_9PROT</name>
<protein>
    <submittedName>
        <fullName evidence="1">Uncharacterized protein</fullName>
    </submittedName>
</protein>